<evidence type="ECO:0000313" key="2">
    <source>
        <dbReference type="Proteomes" id="UP001056539"/>
    </source>
</evidence>
<evidence type="ECO:0000313" key="1">
    <source>
        <dbReference type="EMBL" id="URA10687.1"/>
    </source>
</evidence>
<dbReference type="PROSITE" id="PS51257">
    <property type="entry name" value="PROKAR_LIPOPROTEIN"/>
    <property type="match status" value="1"/>
</dbReference>
<dbReference type="EMBL" id="CP073355">
    <property type="protein sequence ID" value="URA10687.1"/>
    <property type="molecule type" value="Genomic_DNA"/>
</dbReference>
<accession>A0AAX3BEC3</accession>
<evidence type="ECO:0008006" key="3">
    <source>
        <dbReference type="Google" id="ProtNLM"/>
    </source>
</evidence>
<gene>
    <name evidence="1" type="ORF">KDW03_02475</name>
</gene>
<dbReference type="Proteomes" id="UP001056539">
    <property type="component" value="Chromosome"/>
</dbReference>
<keyword evidence="2" id="KW-1185">Reference proteome</keyword>
<reference evidence="1" key="2">
    <citation type="submission" date="2022-06" db="EMBL/GenBank/DDBJ databases">
        <title>Thermospira aquatica gen. nov., sp. nov.</title>
        <authorList>
            <person name="Ben Ali Gam Z."/>
            <person name="Labat M."/>
        </authorList>
    </citation>
    <scope>NUCLEOTIDE SEQUENCE</scope>
    <source>
        <strain evidence="1">F1F22</strain>
    </source>
</reference>
<name>A0AAX3BEC3_9SPIR</name>
<dbReference type="KEGG" id="taqu:KDW03_02475"/>
<organism evidence="1 2">
    <name type="scientific">Thermospira aquatica</name>
    <dbReference type="NCBI Taxonomy" id="2828656"/>
    <lineage>
        <taxon>Bacteria</taxon>
        <taxon>Pseudomonadati</taxon>
        <taxon>Spirochaetota</taxon>
        <taxon>Spirochaetia</taxon>
        <taxon>Brevinematales</taxon>
        <taxon>Thermospiraceae</taxon>
        <taxon>Thermospira</taxon>
    </lineage>
</organism>
<reference evidence="1" key="1">
    <citation type="submission" date="2021-04" db="EMBL/GenBank/DDBJ databases">
        <authorList>
            <person name="Postec A."/>
        </authorList>
    </citation>
    <scope>NUCLEOTIDE SEQUENCE</scope>
    <source>
        <strain evidence="1">F1F22</strain>
    </source>
</reference>
<protein>
    <recommendedName>
        <fullName evidence="3">Tetratricopeptide repeat protein</fullName>
    </recommendedName>
</protein>
<sequence>MKRFCVILVLIVVFGGCGKAVRQTPSVTQEEQKAQEEQLKDFVQKLKDSRIGDAERQYLQFRLMLAGSREETNFHPVLLRAFSNEFVNSLWESSAYRLAYLSYVTLTNVFTNEVADRGFLLGRAGIAAFKAKQYSGAVELLRQAFEIQVTDETLYYYGLWYWYIQKDKTKAKDILSRVRPEKLGISSRQWSDFLMEKDKAFPEKREALTLLRSTNRYEQLVGFEMWLEDYRENGKPFWQYEVTLPLYVPTNRLLGYYLQSQNWIFPRMTRDWPMPFSLRPRKPGQNRYALFMEEPLGEERFLLLYAQPVVFPWSSGYKGITPLFSREAYTNVFFVYAEAQRDTSGRLTNVGIEVVPVPVRYFLSCSPIYKDKMWNYAIVGFLPPDRLEVVVFNPHTRKMARVTASLLTVQRLYYGDFPWLEKISWLGVGEGIFLLEEELLGR</sequence>
<proteinExistence type="predicted"/>
<dbReference type="RefSeq" id="WP_271435814.1">
    <property type="nucleotide sequence ID" value="NZ_CP073355.1"/>
</dbReference>
<dbReference type="AlphaFoldDB" id="A0AAX3BEC3"/>